<feature type="compositionally biased region" description="Basic residues" evidence="1">
    <location>
        <begin position="1"/>
        <end position="22"/>
    </location>
</feature>
<reference evidence="2 3" key="1">
    <citation type="submission" date="2010-04" db="EMBL/GenBank/DDBJ databases">
        <authorList>
            <person name="Qin X."/>
            <person name="Bachman B."/>
            <person name="Battles P."/>
            <person name="Bell A."/>
            <person name="Bess C."/>
            <person name="Bickham C."/>
            <person name="Chaboub L."/>
            <person name="Chen D."/>
            <person name="Coyle M."/>
            <person name="Deiros D.R."/>
            <person name="Dinh H."/>
            <person name="Forbes L."/>
            <person name="Fowler G."/>
            <person name="Francisco L."/>
            <person name="Fu Q."/>
            <person name="Gubbala S."/>
            <person name="Hale W."/>
            <person name="Han Y."/>
            <person name="Hemphill L."/>
            <person name="Highlander S.K."/>
            <person name="Hirani K."/>
            <person name="Hogues M."/>
            <person name="Jackson L."/>
            <person name="Jakkamsetti A."/>
            <person name="Javaid M."/>
            <person name="Jiang H."/>
            <person name="Korchina V."/>
            <person name="Kovar C."/>
            <person name="Lara F."/>
            <person name="Lee S."/>
            <person name="Mata R."/>
            <person name="Mathew T."/>
            <person name="Moen C."/>
            <person name="Morales K."/>
            <person name="Munidasa M."/>
            <person name="Nazareth L."/>
            <person name="Ngo R."/>
            <person name="Nguyen L."/>
            <person name="Okwuonu G."/>
            <person name="Ongeri F."/>
            <person name="Patil S."/>
            <person name="Petrosino J."/>
            <person name="Pham C."/>
            <person name="Pham P."/>
            <person name="Pu L.-L."/>
            <person name="Puazo M."/>
            <person name="Raj R."/>
            <person name="Reid J."/>
            <person name="Rouhana J."/>
            <person name="Saada N."/>
            <person name="Shang Y."/>
            <person name="Simmons D."/>
            <person name="Thornton R."/>
            <person name="Warren J."/>
            <person name="Weissenberger G."/>
            <person name="Zhang J."/>
            <person name="Zhang L."/>
            <person name="Zhou C."/>
            <person name="Zhu D."/>
            <person name="Muzny D."/>
            <person name="Worley K."/>
            <person name="Gibbs R."/>
        </authorList>
    </citation>
    <scope>NUCLEOTIDE SEQUENCE [LARGE SCALE GENOMIC DNA]</scope>
    <source>
        <strain evidence="2 3">ATCC 49957</strain>
    </source>
</reference>
<name>D5RLR8_9PROT</name>
<comment type="caution">
    <text evidence="2">The sequence shown here is derived from an EMBL/GenBank/DDBJ whole genome shotgun (WGS) entry which is preliminary data.</text>
</comment>
<keyword evidence="3" id="KW-1185">Reference proteome</keyword>
<sequence length="66" mass="6955">APAAPARRRADPRRRGPRRRGSLGRGGLARDGGRDTASAIDSCGHAAPQPRKRAARCHPATVAEHP</sequence>
<proteinExistence type="predicted"/>
<dbReference type="EMBL" id="ADVL01000324">
    <property type="protein sequence ID" value="EFH11747.1"/>
    <property type="molecule type" value="Genomic_DNA"/>
</dbReference>
<organism evidence="2 3">
    <name type="scientific">Pseudoroseomonas cervicalis ATCC 49957</name>
    <dbReference type="NCBI Taxonomy" id="525371"/>
    <lineage>
        <taxon>Bacteria</taxon>
        <taxon>Pseudomonadati</taxon>
        <taxon>Pseudomonadota</taxon>
        <taxon>Alphaproteobacteria</taxon>
        <taxon>Acetobacterales</taxon>
        <taxon>Roseomonadaceae</taxon>
        <taxon>Roseomonas</taxon>
    </lineage>
</organism>
<feature type="non-terminal residue" evidence="2">
    <location>
        <position position="1"/>
    </location>
</feature>
<evidence type="ECO:0000313" key="2">
    <source>
        <dbReference type="EMBL" id="EFH11747.1"/>
    </source>
</evidence>
<gene>
    <name evidence="2" type="ORF">HMPREF0731_2029</name>
</gene>
<evidence type="ECO:0000256" key="1">
    <source>
        <dbReference type="SAM" id="MobiDB-lite"/>
    </source>
</evidence>
<feature type="region of interest" description="Disordered" evidence="1">
    <location>
        <begin position="1"/>
        <end position="66"/>
    </location>
</feature>
<protein>
    <submittedName>
        <fullName evidence="2">Uncharacterized protein</fullName>
    </submittedName>
</protein>
<accession>D5RLR8</accession>
<dbReference type="AlphaFoldDB" id="D5RLR8"/>
<dbReference type="HOGENOM" id="CLU_2818786_0_0_5"/>
<evidence type="ECO:0000313" key="3">
    <source>
        <dbReference type="Proteomes" id="UP000005324"/>
    </source>
</evidence>
<dbReference type="Proteomes" id="UP000005324">
    <property type="component" value="Unassembled WGS sequence"/>
</dbReference>